<evidence type="ECO:0000313" key="2">
    <source>
        <dbReference type="Proteomes" id="UP001239111"/>
    </source>
</evidence>
<comment type="caution">
    <text evidence="1">The sequence shown here is derived from an EMBL/GenBank/DDBJ whole genome shotgun (WGS) entry which is preliminary data.</text>
</comment>
<organism evidence="1 2">
    <name type="scientific">Eretmocerus hayati</name>
    <dbReference type="NCBI Taxonomy" id="131215"/>
    <lineage>
        <taxon>Eukaryota</taxon>
        <taxon>Metazoa</taxon>
        <taxon>Ecdysozoa</taxon>
        <taxon>Arthropoda</taxon>
        <taxon>Hexapoda</taxon>
        <taxon>Insecta</taxon>
        <taxon>Pterygota</taxon>
        <taxon>Neoptera</taxon>
        <taxon>Endopterygota</taxon>
        <taxon>Hymenoptera</taxon>
        <taxon>Apocrita</taxon>
        <taxon>Proctotrupomorpha</taxon>
        <taxon>Chalcidoidea</taxon>
        <taxon>Aphelinidae</taxon>
        <taxon>Aphelininae</taxon>
        <taxon>Eretmocerus</taxon>
    </lineage>
</organism>
<evidence type="ECO:0000313" key="1">
    <source>
        <dbReference type="EMBL" id="KAJ8668127.1"/>
    </source>
</evidence>
<keyword evidence="2" id="KW-1185">Reference proteome</keyword>
<protein>
    <submittedName>
        <fullName evidence="1">Uncharacterized protein</fullName>
    </submittedName>
</protein>
<accession>A0ACC2NCR0</accession>
<dbReference type="Proteomes" id="UP001239111">
    <property type="component" value="Chromosome 4"/>
</dbReference>
<name>A0ACC2NCR0_9HYME</name>
<reference evidence="1" key="1">
    <citation type="submission" date="2023-04" db="EMBL/GenBank/DDBJ databases">
        <title>A chromosome-level genome assembly of the parasitoid wasp Eretmocerus hayati.</title>
        <authorList>
            <person name="Zhong Y."/>
            <person name="Liu S."/>
            <person name="Liu Y."/>
        </authorList>
    </citation>
    <scope>NUCLEOTIDE SEQUENCE</scope>
    <source>
        <strain evidence="1">ZJU_SS_LIU_2023</strain>
    </source>
</reference>
<dbReference type="EMBL" id="CM056744">
    <property type="protein sequence ID" value="KAJ8668127.1"/>
    <property type="molecule type" value="Genomic_DNA"/>
</dbReference>
<gene>
    <name evidence="1" type="ORF">QAD02_009790</name>
</gene>
<proteinExistence type="predicted"/>
<sequence>MFDDYRVEMDQYGCLTIGLPYSNDGSDYGSRSVGNLYGPTFSFVHPSENICNQPQAERVFIMRHLFFTLHCKKFDDGSKKLTINGSTLHDRIGRRLKNWDIPYLLIFLTKNPDVTRLSLPSNEIESPGFINLVDYISERSHFVELDVRYNKIGDPGINALFNKGHQLKLQVLQLGGNKIGIGVLYRLISLQILEQRYVDVRPYRIDDTFHVAYTEVEEGYDD</sequence>